<dbReference type="EMBL" id="CAJZBQ010000029">
    <property type="protein sequence ID" value="CAG9321854.1"/>
    <property type="molecule type" value="Genomic_DNA"/>
</dbReference>
<evidence type="ECO:0000313" key="1">
    <source>
        <dbReference type="EMBL" id="CAG9321854.1"/>
    </source>
</evidence>
<proteinExistence type="predicted"/>
<accession>A0AAU9JJH6</accession>
<dbReference type="AlphaFoldDB" id="A0AAU9JJH6"/>
<gene>
    <name evidence="1" type="ORF">BSTOLATCC_MIC29760</name>
</gene>
<reference evidence="1" key="1">
    <citation type="submission" date="2021-09" db="EMBL/GenBank/DDBJ databases">
        <authorList>
            <consortium name="AG Swart"/>
            <person name="Singh M."/>
            <person name="Singh A."/>
            <person name="Seah K."/>
            <person name="Emmerich C."/>
        </authorList>
    </citation>
    <scope>NUCLEOTIDE SEQUENCE</scope>
    <source>
        <strain evidence="1">ATCC30299</strain>
    </source>
</reference>
<keyword evidence="2" id="KW-1185">Reference proteome</keyword>
<dbReference type="InterPro" id="IPR015915">
    <property type="entry name" value="Kelch-typ_b-propeller"/>
</dbReference>
<dbReference type="Gene3D" id="2.120.10.80">
    <property type="entry name" value="Kelch-type beta propeller"/>
    <property type="match status" value="1"/>
</dbReference>
<evidence type="ECO:0000313" key="2">
    <source>
        <dbReference type="Proteomes" id="UP001162131"/>
    </source>
</evidence>
<sequence>MKIFENPISSNQRNDIEVSNFHWFLYNSFDLTELNLETQEKSSHELTTLKDHIDESTCACLLPDSKLFCYGGTNEWLNFIDFSFIIDKNYNTQILPPGIPSLGNFATYHQDFIYIFGPFSVDRFDLAKRKWEKIIQTPESYNWCSCISFNDYILVTGYDTKDIFALDLLIFSFSWLYFTLELHRTKIFCKSESEVYLIDFSGKIFQSDKNNIFNWNIIGDCKPSILKTHGYKVSYKNCWYFSLGSKLLKFDLDKKTINDTTFKVPHRVHEIREELSYSKVFI</sequence>
<comment type="caution">
    <text evidence="1">The sequence shown here is derived from an EMBL/GenBank/DDBJ whole genome shotgun (WGS) entry which is preliminary data.</text>
</comment>
<dbReference type="SUPFAM" id="SSF50965">
    <property type="entry name" value="Galactose oxidase, central domain"/>
    <property type="match status" value="1"/>
</dbReference>
<dbReference type="InterPro" id="IPR011043">
    <property type="entry name" value="Gal_Oxase/kelch_b-propeller"/>
</dbReference>
<name>A0AAU9JJH6_9CILI</name>
<dbReference type="Proteomes" id="UP001162131">
    <property type="component" value="Unassembled WGS sequence"/>
</dbReference>
<protein>
    <submittedName>
        <fullName evidence="1">Uncharacterized protein</fullName>
    </submittedName>
</protein>
<organism evidence="1 2">
    <name type="scientific">Blepharisma stoltei</name>
    <dbReference type="NCBI Taxonomy" id="1481888"/>
    <lineage>
        <taxon>Eukaryota</taxon>
        <taxon>Sar</taxon>
        <taxon>Alveolata</taxon>
        <taxon>Ciliophora</taxon>
        <taxon>Postciliodesmatophora</taxon>
        <taxon>Heterotrichea</taxon>
        <taxon>Heterotrichida</taxon>
        <taxon>Blepharismidae</taxon>
        <taxon>Blepharisma</taxon>
    </lineage>
</organism>